<dbReference type="EMBL" id="CAMXCT010005057">
    <property type="protein sequence ID" value="CAI4011244.1"/>
    <property type="molecule type" value="Genomic_DNA"/>
</dbReference>
<proteinExistence type="inferred from homology"/>
<keyword evidence="4" id="KW-0223">Dioxygenase</keyword>
<organism evidence="3">
    <name type="scientific">Cladocopium goreaui</name>
    <dbReference type="NCBI Taxonomy" id="2562237"/>
    <lineage>
        <taxon>Eukaryota</taxon>
        <taxon>Sar</taxon>
        <taxon>Alveolata</taxon>
        <taxon>Dinophyceae</taxon>
        <taxon>Suessiales</taxon>
        <taxon>Symbiodiniaceae</taxon>
        <taxon>Cladocopium</taxon>
    </lineage>
</organism>
<reference evidence="4 5" key="2">
    <citation type="submission" date="2024-05" db="EMBL/GenBank/DDBJ databases">
        <authorList>
            <person name="Chen Y."/>
            <person name="Shah S."/>
            <person name="Dougan E. K."/>
            <person name="Thang M."/>
            <person name="Chan C."/>
        </authorList>
    </citation>
    <scope>NUCLEOTIDE SEQUENCE [LARGE SCALE GENOMIC DNA]</scope>
</reference>
<dbReference type="PROSITE" id="PS51471">
    <property type="entry name" value="FE2OG_OXY"/>
    <property type="match status" value="1"/>
</dbReference>
<reference evidence="3" key="1">
    <citation type="submission" date="2022-10" db="EMBL/GenBank/DDBJ databases">
        <authorList>
            <person name="Chen Y."/>
            <person name="Dougan E. K."/>
            <person name="Chan C."/>
            <person name="Rhodes N."/>
            <person name="Thang M."/>
        </authorList>
    </citation>
    <scope>NUCLEOTIDE SEQUENCE</scope>
</reference>
<dbReference type="OrthoDB" id="424053at2759"/>
<gene>
    <name evidence="3" type="ORF">C1SCF055_LOCUS36424</name>
</gene>
<keyword evidence="1" id="KW-0560">Oxidoreductase</keyword>
<evidence type="ECO:0000256" key="1">
    <source>
        <dbReference type="RuleBase" id="RU003682"/>
    </source>
</evidence>
<keyword evidence="5" id="KW-1185">Reference proteome</keyword>
<dbReference type="EMBL" id="CAMXCT020005057">
    <property type="protein sequence ID" value="CAL1164619.1"/>
    <property type="molecule type" value="Genomic_DNA"/>
</dbReference>
<sequence>AFLGNAMRRVAALIAAAPAVASDAALRLVDLETYPIDHLTSEILAPLQREWLEGGRVSLKGFLTPATVTQMVDEVKDLPSFRRLQVVRSYGIASPQDSPKTGEAEHPTEVLWAQDFFAVAGDQIANSTLLRQLYQSNLFANFVAQVLALPRLYRYDDRYQDLNVMFTRDGGQRAYHYDASDFIVTVMLQQPEVGGEFEFAPMLRGPNGEENYDKVTQLFQGQLPTIVSRAEPGTVTIFNGRRSMHRARASYGARTRILAIFSYDTQASVNQTRPDLDKNVRLYGERVKYCTAEE</sequence>
<dbReference type="GO" id="GO:0051213">
    <property type="term" value="F:dioxygenase activity"/>
    <property type="evidence" value="ECO:0007669"/>
    <property type="project" value="UniProtKB-KW"/>
</dbReference>
<dbReference type="SUPFAM" id="SSF51197">
    <property type="entry name" value="Clavaminate synthase-like"/>
    <property type="match status" value="1"/>
</dbReference>
<feature type="non-terminal residue" evidence="3">
    <location>
        <position position="1"/>
    </location>
</feature>
<dbReference type="AlphaFoldDB" id="A0A9P1DJ09"/>
<evidence type="ECO:0000313" key="3">
    <source>
        <dbReference type="EMBL" id="CAI4011244.1"/>
    </source>
</evidence>
<name>A0A9P1DJ09_9DINO</name>
<evidence type="ECO:0000259" key="2">
    <source>
        <dbReference type="PROSITE" id="PS51471"/>
    </source>
</evidence>
<dbReference type="EMBL" id="CAMXCT030005057">
    <property type="protein sequence ID" value="CAL4798556.1"/>
    <property type="molecule type" value="Genomic_DNA"/>
</dbReference>
<accession>A0A9P1DJ09</accession>
<keyword evidence="1" id="KW-0479">Metal-binding</keyword>
<dbReference type="Proteomes" id="UP001152797">
    <property type="component" value="Unassembled WGS sequence"/>
</dbReference>
<comment type="similarity">
    <text evidence="1">Belongs to the iron/ascorbate-dependent oxidoreductase family.</text>
</comment>
<evidence type="ECO:0000313" key="5">
    <source>
        <dbReference type="Proteomes" id="UP001152797"/>
    </source>
</evidence>
<dbReference type="Gene3D" id="2.60.120.620">
    <property type="entry name" value="q2cbj1_9rhob like domain"/>
    <property type="match status" value="1"/>
</dbReference>
<dbReference type="GO" id="GO:0046872">
    <property type="term" value="F:metal ion binding"/>
    <property type="evidence" value="ECO:0007669"/>
    <property type="project" value="UniProtKB-KW"/>
</dbReference>
<dbReference type="InterPro" id="IPR005123">
    <property type="entry name" value="Oxoglu/Fe-dep_dioxygenase_dom"/>
</dbReference>
<evidence type="ECO:0000313" key="4">
    <source>
        <dbReference type="EMBL" id="CAL4798556.1"/>
    </source>
</evidence>
<protein>
    <submittedName>
        <fullName evidence="4">Fe2OG dioxygenase domain-containing protein</fullName>
    </submittedName>
</protein>
<keyword evidence="1" id="KW-0408">Iron</keyword>
<comment type="caution">
    <text evidence="3">The sequence shown here is derived from an EMBL/GenBank/DDBJ whole genome shotgun (WGS) entry which is preliminary data.</text>
</comment>
<feature type="domain" description="Fe2OG dioxygenase" evidence="2">
    <location>
        <begin position="146"/>
        <end position="264"/>
    </location>
</feature>